<dbReference type="AlphaFoldDB" id="A0A9W7DGV0"/>
<proteinExistence type="predicted"/>
<accession>A0A9W7DGV0</accession>
<evidence type="ECO:0000313" key="4">
    <source>
        <dbReference type="Proteomes" id="UP001165063"/>
    </source>
</evidence>
<evidence type="ECO:0000313" key="3">
    <source>
        <dbReference type="EMBL" id="GMG31799.1"/>
    </source>
</evidence>
<dbReference type="Proteomes" id="UP001165063">
    <property type="component" value="Unassembled WGS sequence"/>
</dbReference>
<organism evidence="3 4">
    <name type="scientific">Ambrosiozyma monospora</name>
    <name type="common">Yeast</name>
    <name type="synonym">Endomycopsis monosporus</name>
    <dbReference type="NCBI Taxonomy" id="43982"/>
    <lineage>
        <taxon>Eukaryota</taxon>
        <taxon>Fungi</taxon>
        <taxon>Dikarya</taxon>
        <taxon>Ascomycota</taxon>
        <taxon>Saccharomycotina</taxon>
        <taxon>Pichiomycetes</taxon>
        <taxon>Pichiales</taxon>
        <taxon>Pichiaceae</taxon>
        <taxon>Ambrosiozyma</taxon>
    </lineage>
</organism>
<dbReference type="PANTHER" id="PTHR43364">
    <property type="entry name" value="NADH-SPECIFIC METHYLGLYOXAL REDUCTASE-RELATED"/>
    <property type="match status" value="1"/>
</dbReference>
<protein>
    <submittedName>
        <fullName evidence="3">Unnamed protein product</fullName>
    </submittedName>
</protein>
<dbReference type="Gene3D" id="3.20.20.100">
    <property type="entry name" value="NADP-dependent oxidoreductase domain"/>
    <property type="match status" value="1"/>
</dbReference>
<keyword evidence="4" id="KW-1185">Reference proteome</keyword>
<dbReference type="Pfam" id="PF00248">
    <property type="entry name" value="Aldo_ket_red"/>
    <property type="match status" value="1"/>
</dbReference>
<dbReference type="GO" id="GO:0016491">
    <property type="term" value="F:oxidoreductase activity"/>
    <property type="evidence" value="ECO:0007669"/>
    <property type="project" value="UniProtKB-KW"/>
</dbReference>
<name>A0A9W7DGV0_AMBMO</name>
<dbReference type="CDD" id="cd19079">
    <property type="entry name" value="AKR_EcYajO-like"/>
    <property type="match status" value="1"/>
</dbReference>
<dbReference type="OrthoDB" id="48988at2759"/>
<dbReference type="InterPro" id="IPR023210">
    <property type="entry name" value="NADP_OxRdtase_dom"/>
</dbReference>
<feature type="domain" description="NADP-dependent oxidoreductase" evidence="2">
    <location>
        <begin position="24"/>
        <end position="342"/>
    </location>
</feature>
<evidence type="ECO:0000256" key="1">
    <source>
        <dbReference type="ARBA" id="ARBA00023002"/>
    </source>
</evidence>
<dbReference type="InterPro" id="IPR036812">
    <property type="entry name" value="NAD(P)_OxRdtase_dom_sf"/>
</dbReference>
<sequence length="351" mass="40174">MSSWEQVPKEYYTRLGNSGLKISRIIVGCMSFGDKVWGDWILDEKKQVFEILKKAYDEGIRTYDTADTYSNGASEKLLGEFLKEYKIKRDKVVILTKVFYPCDPDTPGFNQKARKTMPAFEYLNSQGLSRKHIFDAAKASVERLGTYIDVLQIHRFDPETPMEETMEALHDVVKEGLTRYIGASSMKAYQFAMLQATAEKHGWTKFISMQNYYNVISREEEREMIEYCKLTNVGLIPWSPNARGVLTRPLSQKIGTTNRMNSDGKIKWLVIDAMTDADKEIINRVEKLSKKYNVAMATISTAWVLSKGCSPIVGFSKPERIDDAIAALKLKLSEEDLKYLEEPYAPKENAW</sequence>
<evidence type="ECO:0000259" key="2">
    <source>
        <dbReference type="Pfam" id="PF00248"/>
    </source>
</evidence>
<dbReference type="PANTHER" id="PTHR43364:SF15">
    <property type="entry name" value="ARYL-ALCOHOL DEHYDROGENASE AAD16-RELATED"/>
    <property type="match status" value="1"/>
</dbReference>
<keyword evidence="1" id="KW-0560">Oxidoreductase</keyword>
<dbReference type="InterPro" id="IPR050523">
    <property type="entry name" value="AKR_Detox_Biosynth"/>
</dbReference>
<comment type="caution">
    <text evidence="3">The sequence shown here is derived from an EMBL/GenBank/DDBJ whole genome shotgun (WGS) entry which is preliminary data.</text>
</comment>
<dbReference type="SUPFAM" id="SSF51430">
    <property type="entry name" value="NAD(P)-linked oxidoreductase"/>
    <property type="match status" value="1"/>
</dbReference>
<gene>
    <name evidence="3" type="ORF">Amon01_000404400</name>
</gene>
<dbReference type="EMBL" id="BSXU01001861">
    <property type="protein sequence ID" value="GMG31799.1"/>
    <property type="molecule type" value="Genomic_DNA"/>
</dbReference>
<reference evidence="3" key="1">
    <citation type="submission" date="2023-04" db="EMBL/GenBank/DDBJ databases">
        <title>Ambrosiozyma monospora NBRC 1965.</title>
        <authorList>
            <person name="Ichikawa N."/>
            <person name="Sato H."/>
            <person name="Tonouchi N."/>
        </authorList>
    </citation>
    <scope>NUCLEOTIDE SEQUENCE</scope>
    <source>
        <strain evidence="3">NBRC 1965</strain>
    </source>
</reference>
<dbReference type="FunFam" id="3.20.20.100:FF:000004">
    <property type="entry name" value="Oxidoreductase, aldo/keto reductase"/>
    <property type="match status" value="1"/>
</dbReference>
<dbReference type="GO" id="GO:0005829">
    <property type="term" value="C:cytosol"/>
    <property type="evidence" value="ECO:0007669"/>
    <property type="project" value="UniProtKB-ARBA"/>
</dbReference>